<evidence type="ECO:0000256" key="2">
    <source>
        <dbReference type="SAM" id="Phobius"/>
    </source>
</evidence>
<dbReference type="Pfam" id="PF01926">
    <property type="entry name" value="MMR_HSR1"/>
    <property type="match status" value="1"/>
</dbReference>
<dbReference type="RefSeq" id="XP_062680916.1">
    <property type="nucleotide sequence ID" value="XM_062827044.1"/>
</dbReference>
<evidence type="ECO:0000256" key="1">
    <source>
        <dbReference type="SAM" id="Coils"/>
    </source>
</evidence>
<accession>A0AAE0MR69</accession>
<dbReference type="GO" id="GO:0016787">
    <property type="term" value="F:hydrolase activity"/>
    <property type="evidence" value="ECO:0007669"/>
    <property type="project" value="UniProtKB-KW"/>
</dbReference>
<evidence type="ECO:0000313" key="4">
    <source>
        <dbReference type="EMBL" id="KAK3343123.1"/>
    </source>
</evidence>
<feature type="transmembrane region" description="Helical" evidence="2">
    <location>
        <begin position="370"/>
        <end position="390"/>
    </location>
</feature>
<comment type="caution">
    <text evidence="4">The sequence shown here is derived from an EMBL/GenBank/DDBJ whole genome shotgun (WGS) entry which is preliminary data.</text>
</comment>
<dbReference type="Gene3D" id="3.40.50.300">
    <property type="entry name" value="P-loop containing nucleotide triphosphate hydrolases"/>
    <property type="match status" value="1"/>
</dbReference>
<proteinExistence type="predicted"/>
<dbReference type="CDD" id="cd00882">
    <property type="entry name" value="Ras_like_GTPase"/>
    <property type="match status" value="1"/>
</dbReference>
<name>A0AAE0MR69_9PEZI</name>
<keyword evidence="2" id="KW-1133">Transmembrane helix</keyword>
<reference evidence="4" key="2">
    <citation type="submission" date="2023-06" db="EMBL/GenBank/DDBJ databases">
        <authorList>
            <consortium name="Lawrence Berkeley National Laboratory"/>
            <person name="Haridas S."/>
            <person name="Hensen N."/>
            <person name="Bonometti L."/>
            <person name="Westerberg I."/>
            <person name="Brannstrom I.O."/>
            <person name="Guillou S."/>
            <person name="Cros-Aarteil S."/>
            <person name="Calhoun S."/>
            <person name="Kuo A."/>
            <person name="Mondo S."/>
            <person name="Pangilinan J."/>
            <person name="Riley R."/>
            <person name="Labutti K."/>
            <person name="Andreopoulos B."/>
            <person name="Lipzen A."/>
            <person name="Chen C."/>
            <person name="Yanf M."/>
            <person name="Daum C."/>
            <person name="Ng V."/>
            <person name="Clum A."/>
            <person name="Steindorff A."/>
            <person name="Ohm R."/>
            <person name="Martin F."/>
            <person name="Silar P."/>
            <person name="Natvig D."/>
            <person name="Lalanne C."/>
            <person name="Gautier V."/>
            <person name="Ament-Velasquez S.L."/>
            <person name="Kruys A."/>
            <person name="Hutchinson M.I."/>
            <person name="Powell A.J."/>
            <person name="Barry K."/>
            <person name="Miller A.N."/>
            <person name="Grigoriev I.V."/>
            <person name="Debuchy R."/>
            <person name="Gladieux P."/>
            <person name="Thoren M.H."/>
            <person name="Johannesson H."/>
        </authorList>
    </citation>
    <scope>NUCLEOTIDE SEQUENCE</scope>
    <source>
        <strain evidence="4">CBS 560.94</strain>
    </source>
</reference>
<organism evidence="4 5">
    <name type="scientific">Neurospora tetraspora</name>
    <dbReference type="NCBI Taxonomy" id="94610"/>
    <lineage>
        <taxon>Eukaryota</taxon>
        <taxon>Fungi</taxon>
        <taxon>Dikarya</taxon>
        <taxon>Ascomycota</taxon>
        <taxon>Pezizomycotina</taxon>
        <taxon>Sordariomycetes</taxon>
        <taxon>Sordariomycetidae</taxon>
        <taxon>Sordariales</taxon>
        <taxon>Sordariaceae</taxon>
        <taxon>Neurospora</taxon>
    </lineage>
</organism>
<evidence type="ECO:0000259" key="3">
    <source>
        <dbReference type="Pfam" id="PF01926"/>
    </source>
</evidence>
<dbReference type="GeneID" id="87864198"/>
<evidence type="ECO:0000313" key="5">
    <source>
        <dbReference type="Proteomes" id="UP001278500"/>
    </source>
</evidence>
<dbReference type="SUPFAM" id="SSF52540">
    <property type="entry name" value="P-loop containing nucleoside triphosphate hydrolases"/>
    <property type="match status" value="1"/>
</dbReference>
<dbReference type="GO" id="GO:0005525">
    <property type="term" value="F:GTP binding"/>
    <property type="evidence" value="ECO:0007669"/>
    <property type="project" value="InterPro"/>
</dbReference>
<dbReference type="InterPro" id="IPR006073">
    <property type="entry name" value="GTP-bd"/>
</dbReference>
<keyword evidence="4" id="KW-0378">Hydrolase</keyword>
<keyword evidence="5" id="KW-1185">Reference proteome</keyword>
<gene>
    <name evidence="4" type="ORF">B0H65DRAFT_470492</name>
</gene>
<keyword evidence="2" id="KW-0472">Membrane</keyword>
<feature type="domain" description="G" evidence="3">
    <location>
        <begin position="16"/>
        <end position="72"/>
    </location>
</feature>
<dbReference type="Proteomes" id="UP001278500">
    <property type="component" value="Unassembled WGS sequence"/>
</dbReference>
<dbReference type="AlphaFoldDB" id="A0AAE0MR69"/>
<reference evidence="4" key="1">
    <citation type="journal article" date="2023" name="Mol. Phylogenet. Evol.">
        <title>Genome-scale phylogeny and comparative genomics of the fungal order Sordariales.</title>
        <authorList>
            <person name="Hensen N."/>
            <person name="Bonometti L."/>
            <person name="Westerberg I."/>
            <person name="Brannstrom I.O."/>
            <person name="Guillou S."/>
            <person name="Cros-Aarteil S."/>
            <person name="Calhoun S."/>
            <person name="Haridas S."/>
            <person name="Kuo A."/>
            <person name="Mondo S."/>
            <person name="Pangilinan J."/>
            <person name="Riley R."/>
            <person name="LaButti K."/>
            <person name="Andreopoulos B."/>
            <person name="Lipzen A."/>
            <person name="Chen C."/>
            <person name="Yan M."/>
            <person name="Daum C."/>
            <person name="Ng V."/>
            <person name="Clum A."/>
            <person name="Steindorff A."/>
            <person name="Ohm R.A."/>
            <person name="Martin F."/>
            <person name="Silar P."/>
            <person name="Natvig D.O."/>
            <person name="Lalanne C."/>
            <person name="Gautier V."/>
            <person name="Ament-Velasquez S.L."/>
            <person name="Kruys A."/>
            <person name="Hutchinson M.I."/>
            <person name="Powell A.J."/>
            <person name="Barry K."/>
            <person name="Miller A.N."/>
            <person name="Grigoriev I.V."/>
            <person name="Debuchy R."/>
            <person name="Gladieux P."/>
            <person name="Hiltunen Thoren M."/>
            <person name="Johannesson H."/>
        </authorList>
    </citation>
    <scope>NUCLEOTIDE SEQUENCE</scope>
    <source>
        <strain evidence="4">CBS 560.94</strain>
    </source>
</reference>
<keyword evidence="2" id="KW-0812">Transmembrane</keyword>
<feature type="coiled-coil region" evidence="1">
    <location>
        <begin position="232"/>
        <end position="334"/>
    </location>
</feature>
<sequence>MPRRTSHLMGPSDVVILVVGMTGSGKSQFVSKLTGEDAGVGHNLTSCTISLDLYSCVENGQRIFVADTPGFNDTQLSDVEILKDIAFFLGQLHLRNVRLGGILYLQPITDNRVSGSALKTFNILRALCGPQALKCAALVTTKWDALRSSKDDLAAYDRENELKYTSNLWGSMRQHGSQSYRWLGSEASARSIVREVIQTSFRNTSSPVLQIQRELVDEKRPLDSTSAGCEIMKHYGDRCQKLKQELDNLRSELLSASDLTREELKEGEAEVNRLMDELNRAETSQQRLRVSQQDLFDQKKSEYEKLYQGIWEEVEQEKKMISDIDNRLSAFEQRLSRLEPKMDSAKGLATAEFPAAGTWARVRLFLKRNVLPLLGVLAGVGVVAAGAAVINPPLIMAGAQLFALSFSGVQWQHGQGADGRDLIAGVEGVMKACPPTPISAGFRICT</sequence>
<dbReference type="EMBL" id="JAUEPP010000005">
    <property type="protein sequence ID" value="KAK3343123.1"/>
    <property type="molecule type" value="Genomic_DNA"/>
</dbReference>
<dbReference type="InterPro" id="IPR027417">
    <property type="entry name" value="P-loop_NTPase"/>
</dbReference>
<keyword evidence="1" id="KW-0175">Coiled coil</keyword>
<protein>
    <submittedName>
        <fullName evidence="4">P-loop containing nucleoside triphosphate hydrolase protein</fullName>
    </submittedName>
</protein>